<dbReference type="Gene3D" id="3.40.50.300">
    <property type="entry name" value="P-loop containing nucleotide triphosphate hydrolases"/>
    <property type="match status" value="1"/>
</dbReference>
<proteinExistence type="predicted"/>
<organism evidence="3 4">
    <name type="scientific">Streptomyces millisiae</name>
    <dbReference type="NCBI Taxonomy" id="3075542"/>
    <lineage>
        <taxon>Bacteria</taxon>
        <taxon>Bacillati</taxon>
        <taxon>Actinomycetota</taxon>
        <taxon>Actinomycetes</taxon>
        <taxon>Kitasatosporales</taxon>
        <taxon>Streptomycetaceae</taxon>
        <taxon>Streptomyces</taxon>
    </lineage>
</organism>
<dbReference type="PRINTS" id="PR00364">
    <property type="entry name" value="DISEASERSIST"/>
</dbReference>
<comment type="caution">
    <text evidence="3">The sequence shown here is derived from an EMBL/GenBank/DDBJ whole genome shotgun (WGS) entry which is preliminary data.</text>
</comment>
<feature type="domain" description="Winged helix-turn-helix" evidence="2">
    <location>
        <begin position="291"/>
        <end position="360"/>
    </location>
</feature>
<dbReference type="RefSeq" id="WP_311594452.1">
    <property type="nucleotide sequence ID" value="NZ_JAVREM010000001.1"/>
</dbReference>
<evidence type="ECO:0000313" key="4">
    <source>
        <dbReference type="Proteomes" id="UP001183420"/>
    </source>
</evidence>
<feature type="region of interest" description="Disordered" evidence="1">
    <location>
        <begin position="1"/>
        <end position="23"/>
    </location>
</feature>
<dbReference type="EMBL" id="JAVREM010000001">
    <property type="protein sequence ID" value="MDT0316714.1"/>
    <property type="molecule type" value="Genomic_DNA"/>
</dbReference>
<evidence type="ECO:0000259" key="2">
    <source>
        <dbReference type="Pfam" id="PF25872"/>
    </source>
</evidence>
<dbReference type="InterPro" id="IPR011990">
    <property type="entry name" value="TPR-like_helical_dom_sf"/>
</dbReference>
<dbReference type="SUPFAM" id="SSF48452">
    <property type="entry name" value="TPR-like"/>
    <property type="match status" value="1"/>
</dbReference>
<dbReference type="InterPro" id="IPR058852">
    <property type="entry name" value="HTH_77"/>
</dbReference>
<protein>
    <submittedName>
        <fullName evidence="3">Regulator</fullName>
    </submittedName>
</protein>
<feature type="region of interest" description="Disordered" evidence="1">
    <location>
        <begin position="736"/>
        <end position="757"/>
    </location>
</feature>
<keyword evidence="4" id="KW-1185">Reference proteome</keyword>
<dbReference type="InterPro" id="IPR027417">
    <property type="entry name" value="P-loop_NTPase"/>
</dbReference>
<accession>A0ABU2LGK1</accession>
<gene>
    <name evidence="3" type="ORF">RNC47_00015</name>
</gene>
<reference evidence="4" key="1">
    <citation type="submission" date="2023-07" db="EMBL/GenBank/DDBJ databases">
        <title>30 novel species of actinomycetes from the DSMZ collection.</title>
        <authorList>
            <person name="Nouioui I."/>
        </authorList>
    </citation>
    <scope>NUCLEOTIDE SEQUENCE [LARGE SCALE GENOMIC DNA]</scope>
    <source>
        <strain evidence="4">DSM 44918</strain>
    </source>
</reference>
<dbReference type="PANTHER" id="PTHR47691:SF3">
    <property type="entry name" value="HTH-TYPE TRANSCRIPTIONAL REGULATOR RV0890C-RELATED"/>
    <property type="match status" value="1"/>
</dbReference>
<dbReference type="PANTHER" id="PTHR47691">
    <property type="entry name" value="REGULATOR-RELATED"/>
    <property type="match status" value="1"/>
</dbReference>
<evidence type="ECO:0000256" key="1">
    <source>
        <dbReference type="SAM" id="MobiDB-lite"/>
    </source>
</evidence>
<dbReference type="SUPFAM" id="SSF52540">
    <property type="entry name" value="P-loop containing nucleoside triphosphate hydrolases"/>
    <property type="match status" value="1"/>
</dbReference>
<evidence type="ECO:0000313" key="3">
    <source>
        <dbReference type="EMBL" id="MDT0316714.1"/>
    </source>
</evidence>
<dbReference type="Proteomes" id="UP001183420">
    <property type="component" value="Unassembled WGS sequence"/>
</dbReference>
<sequence length="757" mass="82273">MSGFQGPEPAARETPRTGRAGGNLPAELTAFVGRVAEVAALKRQLSRHRLVTVTGVGGVGKSRLALRAAREAGERFPHGVWLVELGTVRDPELMEHAVVEALGINDHSGRAPVTVLAEHLSDRRLLLVLDGYDHLVEPAAALVHELLRRAPRLRVLAAARRPLGVAGERLVPLAPLRAPAPPEDAADGEPAPLDEAAELFGERAAAVLPDFQVDRSNARLVAELCHRLDGIPLALELAAGRLRTLSLDQILHRLDDRFRLLVGGARGAPPHHQTLRTAVGWSHELCSGPERLLWARLSVFAGHFDLEAAEYVCSGPDLPAEDVLDVLTELVTQSVVSREDAPSGVRYRMLGTLRAYGEDWLAASGDARRLRRRHRDWCTGLATWCELEWFSPRQAEVAARVDDELPNLRAALEFALDDEEDGRFGLYLAATLWFCWVGCGRLAEGRHWLHRALETETDHEETRLKALWVAGYVAVLQGDTVAALTVLHECREGAERTGNARAVAYSVHLTGCVAMIGDEMPRAEKLFREALSRYEEIGELNSNVLMGRCELAMVVAFQGDLSGALAIYEDVRQACEDHGEHWARAYALYGLGYAAWHRSEIRPARELVEQSLRISHAFQDPVNTVLAIELLAGITASEGDVVEAAVLQGAAARLWRSVGMPLFGSEFFNSAHVLCERHVRERLSPARYQQCLREGRLLDAAAAVSRALGGRGAAEGRRAAATGGLGAASLAEHSARLPLPAVPRSEGGEPAGGGQRA</sequence>
<dbReference type="Gene3D" id="1.25.40.10">
    <property type="entry name" value="Tetratricopeptide repeat domain"/>
    <property type="match status" value="1"/>
</dbReference>
<name>A0ABU2LGK1_9ACTN</name>
<dbReference type="Pfam" id="PF25872">
    <property type="entry name" value="HTH_77"/>
    <property type="match status" value="1"/>
</dbReference>